<protein>
    <submittedName>
        <fullName evidence="1">Uncharacterized protein</fullName>
    </submittedName>
</protein>
<sequence length="93" mass="10914">MVVGVFPHHRVAYLRRELGALQRLVRKRLDTMPMRQPFDGSELEISAQRPDDPRPLALLEHCNDSDPDWLVQWWEADLWRELDAHADVACPRC</sequence>
<organism evidence="1 2">
    <name type="scientific">Lentzea atacamensis</name>
    <dbReference type="NCBI Taxonomy" id="531938"/>
    <lineage>
        <taxon>Bacteria</taxon>
        <taxon>Bacillati</taxon>
        <taxon>Actinomycetota</taxon>
        <taxon>Actinomycetes</taxon>
        <taxon>Pseudonocardiales</taxon>
        <taxon>Pseudonocardiaceae</taxon>
        <taxon>Lentzea</taxon>
    </lineage>
</organism>
<accession>A0A316HKU7</accession>
<reference evidence="1 2" key="1">
    <citation type="submission" date="2018-05" db="EMBL/GenBank/DDBJ databases">
        <title>Genomic Encyclopedia of Type Strains, Phase IV (KMG-IV): sequencing the most valuable type-strain genomes for metagenomic binning, comparative biology and taxonomic classification.</title>
        <authorList>
            <person name="Goeker M."/>
        </authorList>
    </citation>
    <scope>NUCLEOTIDE SEQUENCE [LARGE SCALE GENOMIC DNA]</scope>
    <source>
        <strain evidence="1 2">DSM 45480</strain>
    </source>
</reference>
<gene>
    <name evidence="1" type="ORF">C8D88_12314</name>
</gene>
<dbReference type="EMBL" id="QGHB01000023">
    <property type="protein sequence ID" value="PWK80650.1"/>
    <property type="molecule type" value="Genomic_DNA"/>
</dbReference>
<dbReference type="Proteomes" id="UP000246005">
    <property type="component" value="Unassembled WGS sequence"/>
</dbReference>
<dbReference type="AlphaFoldDB" id="A0A316HKU7"/>
<evidence type="ECO:0000313" key="2">
    <source>
        <dbReference type="Proteomes" id="UP000246005"/>
    </source>
</evidence>
<name>A0A316HKU7_9PSEU</name>
<evidence type="ECO:0000313" key="1">
    <source>
        <dbReference type="EMBL" id="PWK80650.1"/>
    </source>
</evidence>
<proteinExistence type="predicted"/>
<comment type="caution">
    <text evidence="1">The sequence shown here is derived from an EMBL/GenBank/DDBJ whole genome shotgun (WGS) entry which is preliminary data.</text>
</comment>